<protein>
    <recommendedName>
        <fullName evidence="3">Cytokinin riboside 5'-monophosphate phosphoribohydrolase</fullName>
        <ecNumber evidence="3">3.2.2.n1</ecNumber>
    </recommendedName>
</protein>
<comment type="catalytic activity">
    <reaction evidence="1">
        <text>AMP + H2O = D-ribose 5-phosphate + adenine</text>
        <dbReference type="Rhea" id="RHEA:20129"/>
        <dbReference type="ChEBI" id="CHEBI:15377"/>
        <dbReference type="ChEBI" id="CHEBI:16708"/>
        <dbReference type="ChEBI" id="CHEBI:78346"/>
        <dbReference type="ChEBI" id="CHEBI:456215"/>
        <dbReference type="EC" id="3.2.2.4"/>
    </reaction>
</comment>
<gene>
    <name evidence="4" type="ORF">LVJ82_12280</name>
</gene>
<dbReference type="InterPro" id="IPR005269">
    <property type="entry name" value="LOG"/>
</dbReference>
<evidence type="ECO:0000256" key="2">
    <source>
        <dbReference type="ARBA" id="ARBA00006763"/>
    </source>
</evidence>
<accession>A0ABY4DYC3</accession>
<sequence>MQKIAVYCGSNFGESKAYFDAAQELGQLLAEQQLGLVYGGGKVGLMGTVADAVLAAGGHVTGVIPTFLREMEKAHTGLSELIETPDMTVRKQKMIALADGYIAMPGGVGTFEEWFEVLSMAQLQLQQKPIGLLDIEGFYQPLLRLIEQTIAAGFMPASNLSLFVVDSSPQGLLEKMRAYAPVYSQKWHDPAWKNQ</sequence>
<comment type="similarity">
    <text evidence="2 3">Belongs to the LOG family.</text>
</comment>
<evidence type="ECO:0000313" key="4">
    <source>
        <dbReference type="EMBL" id="UOO88259.1"/>
    </source>
</evidence>
<reference evidence="4 5" key="1">
    <citation type="journal article" date="2022" name="Res Sq">
        <title>Evolution of multicellular longitudinally dividing oral cavity symbionts (Neisseriaceae).</title>
        <authorList>
            <person name="Nyongesa S."/>
            <person name="Weber P."/>
            <person name="Bernet E."/>
            <person name="Pullido F."/>
            <person name="Nieckarz M."/>
            <person name="Delaby M."/>
            <person name="Nieves C."/>
            <person name="Viehboeck T."/>
            <person name="Krause N."/>
            <person name="Rivera-Millot A."/>
            <person name="Nakamura A."/>
            <person name="Vischer N."/>
            <person name="VanNieuwenhze M."/>
            <person name="Brun Y."/>
            <person name="Cava F."/>
            <person name="Bulgheresi S."/>
            <person name="Veyrier F."/>
        </authorList>
    </citation>
    <scope>NUCLEOTIDE SEQUENCE [LARGE SCALE GENOMIC DNA]</scope>
    <source>
        <strain evidence="4 5">SN4</strain>
    </source>
</reference>
<dbReference type="NCBIfam" id="TIGR00730">
    <property type="entry name" value="Rossman fold protein, TIGR00730 family"/>
    <property type="match status" value="1"/>
</dbReference>
<dbReference type="RefSeq" id="WP_058356309.1">
    <property type="nucleotide sequence ID" value="NZ_CABKVG010000009.1"/>
</dbReference>
<dbReference type="Proteomes" id="UP000832011">
    <property type="component" value="Chromosome"/>
</dbReference>
<keyword evidence="5" id="KW-1185">Reference proteome</keyword>
<organism evidence="4 5">
    <name type="scientific">Vitreoscilla massiliensis</name>
    <dbReference type="NCBI Taxonomy" id="1689272"/>
    <lineage>
        <taxon>Bacteria</taxon>
        <taxon>Pseudomonadati</taxon>
        <taxon>Pseudomonadota</taxon>
        <taxon>Betaproteobacteria</taxon>
        <taxon>Neisseriales</taxon>
        <taxon>Neisseriaceae</taxon>
        <taxon>Vitreoscilla</taxon>
    </lineage>
</organism>
<dbReference type="EC" id="3.2.2.n1" evidence="3"/>
<dbReference type="InterPro" id="IPR031100">
    <property type="entry name" value="LOG_fam"/>
</dbReference>
<dbReference type="PANTHER" id="PTHR31223">
    <property type="entry name" value="LOG FAMILY PROTEIN YJL055W"/>
    <property type="match status" value="1"/>
</dbReference>
<proteinExistence type="inferred from homology"/>
<dbReference type="SUPFAM" id="SSF102405">
    <property type="entry name" value="MCP/YpsA-like"/>
    <property type="match status" value="1"/>
</dbReference>
<dbReference type="Gene3D" id="3.40.50.450">
    <property type="match status" value="1"/>
</dbReference>
<keyword evidence="3" id="KW-0203">Cytokinin biosynthesis</keyword>
<dbReference type="EMBL" id="CP091511">
    <property type="protein sequence ID" value="UOO88259.1"/>
    <property type="molecule type" value="Genomic_DNA"/>
</dbReference>
<dbReference type="Pfam" id="PF03641">
    <property type="entry name" value="Lysine_decarbox"/>
    <property type="match status" value="1"/>
</dbReference>
<evidence type="ECO:0000256" key="3">
    <source>
        <dbReference type="RuleBase" id="RU363015"/>
    </source>
</evidence>
<name>A0ABY4DYC3_9NEIS</name>
<keyword evidence="3" id="KW-0378">Hydrolase</keyword>
<evidence type="ECO:0000313" key="5">
    <source>
        <dbReference type="Proteomes" id="UP000832011"/>
    </source>
</evidence>
<evidence type="ECO:0000256" key="1">
    <source>
        <dbReference type="ARBA" id="ARBA00000274"/>
    </source>
</evidence>
<dbReference type="PANTHER" id="PTHR31223:SF70">
    <property type="entry name" value="LOG FAMILY PROTEIN YJL055W"/>
    <property type="match status" value="1"/>
</dbReference>